<evidence type="ECO:0000313" key="2">
    <source>
        <dbReference type="EMBL" id="KAJ8436532.1"/>
    </source>
</evidence>
<sequence length="421" mass="48285">MGEFEVIEGQTSDADIEFLNLWRRRWHVERGGPPIGSMDEVILARGGHGHEFITDFITYAISSCIVGTANGTFHFQVVKYLRNINEIKCYNWCAYTIKCLNDAVVEWKKDKSKFFTGSLLFLMLFYMDRVQFRGRKIERSFPDTDKVRNRDKDEQLSGGYGKGRIIERIDYQIITRLAEVDLDINMQEMKSGQPHKGGTSEMSPGRLSKEQRCPFFPHYNGQREGLIHVNDDPIQTVAANENIHECVSPDDAYYCSPEFLEQLDKLERIAREEIQHRKKVAYSPPSFSLRISLEQEVTPAPSTQPTPGTDQEQWEEKTAPTEPPATSTEQQIDEGSKHAVSPEKAPQTSEGTDKAAEIHEINKAKQVVKRQQPKRMVTQVPFQCRSPYLKDHREARDRLTHQQLILVGYAFLPPDDLHPSM</sequence>
<dbReference type="PANTHER" id="PTHR34835:SF90">
    <property type="entry name" value="AMINOTRANSFERASE-LIKE PLANT MOBILE DOMAIN-CONTAINING PROTEIN"/>
    <property type="match status" value="1"/>
</dbReference>
<feature type="region of interest" description="Disordered" evidence="1">
    <location>
        <begin position="296"/>
        <end position="355"/>
    </location>
</feature>
<protein>
    <recommendedName>
        <fullName evidence="4">Aminotransferase-like plant mobile domain-containing protein</fullName>
    </recommendedName>
</protein>
<accession>A0A9Q1K532</accession>
<evidence type="ECO:0000256" key="1">
    <source>
        <dbReference type="SAM" id="MobiDB-lite"/>
    </source>
</evidence>
<dbReference type="PANTHER" id="PTHR34835">
    <property type="entry name" value="OS07G0283600 PROTEIN-RELATED"/>
    <property type="match status" value="1"/>
</dbReference>
<organism evidence="2 3">
    <name type="scientific">Carnegiea gigantea</name>
    <dbReference type="NCBI Taxonomy" id="171969"/>
    <lineage>
        <taxon>Eukaryota</taxon>
        <taxon>Viridiplantae</taxon>
        <taxon>Streptophyta</taxon>
        <taxon>Embryophyta</taxon>
        <taxon>Tracheophyta</taxon>
        <taxon>Spermatophyta</taxon>
        <taxon>Magnoliopsida</taxon>
        <taxon>eudicotyledons</taxon>
        <taxon>Gunneridae</taxon>
        <taxon>Pentapetalae</taxon>
        <taxon>Caryophyllales</taxon>
        <taxon>Cactineae</taxon>
        <taxon>Cactaceae</taxon>
        <taxon>Cactoideae</taxon>
        <taxon>Echinocereeae</taxon>
        <taxon>Carnegiea</taxon>
    </lineage>
</organism>
<feature type="compositionally biased region" description="Polar residues" evidence="1">
    <location>
        <begin position="300"/>
        <end position="311"/>
    </location>
</feature>
<evidence type="ECO:0000313" key="3">
    <source>
        <dbReference type="Proteomes" id="UP001153076"/>
    </source>
</evidence>
<dbReference type="OrthoDB" id="669288at2759"/>
<dbReference type="AlphaFoldDB" id="A0A9Q1K532"/>
<dbReference type="Proteomes" id="UP001153076">
    <property type="component" value="Unassembled WGS sequence"/>
</dbReference>
<keyword evidence="3" id="KW-1185">Reference proteome</keyword>
<proteinExistence type="predicted"/>
<name>A0A9Q1K532_9CARY</name>
<reference evidence="2" key="1">
    <citation type="submission" date="2022-04" db="EMBL/GenBank/DDBJ databases">
        <title>Carnegiea gigantea Genome sequencing and assembly v2.</title>
        <authorList>
            <person name="Copetti D."/>
            <person name="Sanderson M.J."/>
            <person name="Burquez A."/>
            <person name="Wojciechowski M.F."/>
        </authorList>
    </citation>
    <scope>NUCLEOTIDE SEQUENCE</scope>
    <source>
        <strain evidence="2">SGP5-SGP5p</strain>
        <tissue evidence="2">Aerial part</tissue>
    </source>
</reference>
<comment type="caution">
    <text evidence="2">The sequence shown here is derived from an EMBL/GenBank/DDBJ whole genome shotgun (WGS) entry which is preliminary data.</text>
</comment>
<gene>
    <name evidence="2" type="ORF">Cgig2_026647</name>
</gene>
<evidence type="ECO:0008006" key="4">
    <source>
        <dbReference type="Google" id="ProtNLM"/>
    </source>
</evidence>
<dbReference type="EMBL" id="JAKOGI010000339">
    <property type="protein sequence ID" value="KAJ8436532.1"/>
    <property type="molecule type" value="Genomic_DNA"/>
</dbReference>